<gene>
    <name evidence="1" type="ORF">AHIS1636_30090</name>
</gene>
<dbReference type="Proteomes" id="UP001209654">
    <property type="component" value="Unassembled WGS sequence"/>
</dbReference>
<comment type="caution">
    <text evidence="1">The sequence shown here is derived from an EMBL/GenBank/DDBJ whole genome shotgun (WGS) entry which is preliminary data.</text>
</comment>
<proteinExistence type="predicted"/>
<sequence>MVGKDFQSTSELLDARHGELLSGGLAVPYSLTNHAGPPSPGLYCPGQAALLDCNGSSGQEGRQRC</sequence>
<evidence type="ECO:0000313" key="1">
    <source>
        <dbReference type="EMBL" id="GLB68567.1"/>
    </source>
</evidence>
<organism evidence="1 2">
    <name type="scientific">Arthrobacter mangrovi</name>
    <dbReference type="NCBI Taxonomy" id="2966350"/>
    <lineage>
        <taxon>Bacteria</taxon>
        <taxon>Bacillati</taxon>
        <taxon>Actinomycetota</taxon>
        <taxon>Actinomycetes</taxon>
        <taxon>Micrococcales</taxon>
        <taxon>Micrococcaceae</taxon>
        <taxon>Arthrobacter</taxon>
    </lineage>
</organism>
<evidence type="ECO:0000313" key="2">
    <source>
        <dbReference type="Proteomes" id="UP001209654"/>
    </source>
</evidence>
<dbReference type="EMBL" id="BRVS01000018">
    <property type="protein sequence ID" value="GLB68567.1"/>
    <property type="molecule type" value="Genomic_DNA"/>
</dbReference>
<keyword evidence="2" id="KW-1185">Reference proteome</keyword>
<name>A0ABQ5MY09_9MICC</name>
<accession>A0ABQ5MY09</accession>
<protein>
    <submittedName>
        <fullName evidence="1">Uncharacterized protein</fullName>
    </submittedName>
</protein>
<reference evidence="1 2" key="1">
    <citation type="journal article" date="2023" name="Int. J. Syst. Evol. Microbiol.">
        <title>Arthrobacter mangrovi sp. nov., an actinobacterium isolated from the rhizosphere of a mangrove.</title>
        <authorList>
            <person name="Hamada M."/>
            <person name="Saitou S."/>
            <person name="Enomoto N."/>
            <person name="Nanri K."/>
            <person name="Hidaka K."/>
            <person name="Miura T."/>
            <person name="Tamura T."/>
        </authorList>
    </citation>
    <scope>NUCLEOTIDE SEQUENCE [LARGE SCALE GENOMIC DNA]</scope>
    <source>
        <strain evidence="1 2">NBRC 112813</strain>
    </source>
</reference>